<evidence type="ECO:0000259" key="2">
    <source>
        <dbReference type="Pfam" id="PF25000"/>
    </source>
</evidence>
<feature type="domain" description="NB-ARC" evidence="1">
    <location>
        <begin position="31"/>
        <end position="169"/>
    </location>
</feature>
<feature type="domain" description="DUF7779" evidence="2">
    <location>
        <begin position="268"/>
        <end position="318"/>
    </location>
</feature>
<dbReference type="Proteomes" id="UP001141434">
    <property type="component" value="Unassembled WGS sequence"/>
</dbReference>
<evidence type="ECO:0000259" key="1">
    <source>
        <dbReference type="Pfam" id="PF00931"/>
    </source>
</evidence>
<dbReference type="OrthoDB" id="6161812at2759"/>
<dbReference type="SUPFAM" id="SSF52540">
    <property type="entry name" value="P-loop containing nucleoside triphosphate hydrolases"/>
    <property type="match status" value="1"/>
</dbReference>
<proteinExistence type="predicted"/>
<dbReference type="GO" id="GO:0043531">
    <property type="term" value="F:ADP binding"/>
    <property type="evidence" value="ECO:0007669"/>
    <property type="project" value="InterPro"/>
</dbReference>
<reference evidence="3" key="2">
    <citation type="journal article" date="2023" name="IMA Fungus">
        <title>Comparative genomic study of the Penicillium genus elucidates a diverse pangenome and 15 lateral gene transfer events.</title>
        <authorList>
            <person name="Petersen C."/>
            <person name="Sorensen T."/>
            <person name="Nielsen M.R."/>
            <person name="Sondergaard T.E."/>
            <person name="Sorensen J.L."/>
            <person name="Fitzpatrick D.A."/>
            <person name="Frisvad J.C."/>
            <person name="Nielsen K.L."/>
        </authorList>
    </citation>
    <scope>NUCLEOTIDE SEQUENCE</scope>
    <source>
        <strain evidence="3">IBT 34128</strain>
    </source>
</reference>
<dbReference type="RefSeq" id="XP_056510217.1">
    <property type="nucleotide sequence ID" value="XM_056657417.1"/>
</dbReference>
<name>A0A9W9F225_9EURO</name>
<evidence type="ECO:0008006" key="5">
    <source>
        <dbReference type="Google" id="ProtNLM"/>
    </source>
</evidence>
<dbReference type="AlphaFoldDB" id="A0A9W9F225"/>
<organism evidence="3 4">
    <name type="scientific">Penicillium alfredii</name>
    <dbReference type="NCBI Taxonomy" id="1506179"/>
    <lineage>
        <taxon>Eukaryota</taxon>
        <taxon>Fungi</taxon>
        <taxon>Dikarya</taxon>
        <taxon>Ascomycota</taxon>
        <taxon>Pezizomycotina</taxon>
        <taxon>Eurotiomycetes</taxon>
        <taxon>Eurotiomycetidae</taxon>
        <taxon>Eurotiales</taxon>
        <taxon>Aspergillaceae</taxon>
        <taxon>Penicillium</taxon>
    </lineage>
</organism>
<evidence type="ECO:0000313" key="4">
    <source>
        <dbReference type="Proteomes" id="UP001141434"/>
    </source>
</evidence>
<dbReference type="EMBL" id="JAPMSZ010000009">
    <property type="protein sequence ID" value="KAJ5092020.1"/>
    <property type="molecule type" value="Genomic_DNA"/>
</dbReference>
<dbReference type="GeneID" id="81396586"/>
<dbReference type="Gene3D" id="3.40.50.300">
    <property type="entry name" value="P-loop containing nucleotide triphosphate hydrolases"/>
    <property type="match status" value="1"/>
</dbReference>
<dbReference type="PRINTS" id="PR00364">
    <property type="entry name" value="DISEASERSIST"/>
</dbReference>
<protein>
    <recommendedName>
        <fullName evidence="5">NB-ARC domain-containing protein</fullName>
    </recommendedName>
</protein>
<dbReference type="InterPro" id="IPR027417">
    <property type="entry name" value="P-loop_NTPase"/>
</dbReference>
<sequence>MANFHPQQPEASRKTVYHIPFTECSRFWGREDIIARIDEALLAESSTKSIRSFALYGMGGVGKTQIALRYASVSREKLDAIFWISAESSVTIGQSFREIAKTLGLIKPDTETDDNAVMLEVKQWLSSTKSRWLLIYDNADDLSAMKYAWPAGSVGSILITSRDSTAAFSLASSGCQVTPFDTDSGSAALLNILGLDMDSTSNQEEAKAITSTLGGLPLALNQIGGFISQRKIPLKNFLGLYNRNSASVDAKSTTSMDYNLTLATVWEMALSKLSGSSKTLHMTLSFLDPDYIHEALLHDGALQVNDASLEFMADEIEYVLLQLIQTYGN</sequence>
<comment type="caution">
    <text evidence="3">The sequence shown here is derived from an EMBL/GenBank/DDBJ whole genome shotgun (WGS) entry which is preliminary data.</text>
</comment>
<evidence type="ECO:0000313" key="3">
    <source>
        <dbReference type="EMBL" id="KAJ5092020.1"/>
    </source>
</evidence>
<accession>A0A9W9F225</accession>
<gene>
    <name evidence="3" type="ORF">NUU61_006890</name>
</gene>
<dbReference type="InterPro" id="IPR056681">
    <property type="entry name" value="DUF7779"/>
</dbReference>
<keyword evidence="4" id="KW-1185">Reference proteome</keyword>
<dbReference type="PANTHER" id="PTHR35205">
    <property type="entry name" value="NB-ARC AND TPR DOMAIN PROTEIN"/>
    <property type="match status" value="1"/>
</dbReference>
<dbReference type="PANTHER" id="PTHR35205:SF1">
    <property type="entry name" value="ZU5 DOMAIN-CONTAINING PROTEIN"/>
    <property type="match status" value="1"/>
</dbReference>
<dbReference type="Pfam" id="PF25000">
    <property type="entry name" value="DUF7779"/>
    <property type="match status" value="1"/>
</dbReference>
<reference evidence="3" key="1">
    <citation type="submission" date="2022-11" db="EMBL/GenBank/DDBJ databases">
        <authorList>
            <person name="Petersen C."/>
        </authorList>
    </citation>
    <scope>NUCLEOTIDE SEQUENCE</scope>
    <source>
        <strain evidence="3">IBT 34128</strain>
    </source>
</reference>
<dbReference type="Pfam" id="PF00931">
    <property type="entry name" value="NB-ARC"/>
    <property type="match status" value="1"/>
</dbReference>
<dbReference type="InterPro" id="IPR002182">
    <property type="entry name" value="NB-ARC"/>
</dbReference>